<dbReference type="PATRIC" id="fig|1230458.4.peg.4352"/>
<protein>
    <submittedName>
        <fullName evidence="1">Uncharacterized protein</fullName>
    </submittedName>
</protein>
<organism evidence="1 2">
    <name type="scientific">Natrialba taiwanensis DSM 12281</name>
    <dbReference type="NCBI Taxonomy" id="1230458"/>
    <lineage>
        <taxon>Archaea</taxon>
        <taxon>Methanobacteriati</taxon>
        <taxon>Methanobacteriota</taxon>
        <taxon>Stenosarchaea group</taxon>
        <taxon>Halobacteria</taxon>
        <taxon>Halobacteriales</taxon>
        <taxon>Natrialbaceae</taxon>
        <taxon>Natrialba</taxon>
    </lineage>
</organism>
<dbReference type="STRING" id="1230458.C484_21583"/>
<dbReference type="RefSeq" id="WP_006827870.1">
    <property type="nucleotide sequence ID" value="NZ_AOIL01000070.1"/>
</dbReference>
<sequence>MPIQTYRLEIRETDTSGIDADVYDAEDMIVASTQVAYEDYGLEAPASRDGSPSEVAEFSTDVTTIDLQFERDDAGFVFRVLGDREEVATVRADDAEWVVD</sequence>
<dbReference type="EMBL" id="AOIL01000070">
    <property type="protein sequence ID" value="ELY84782.1"/>
    <property type="molecule type" value="Genomic_DNA"/>
</dbReference>
<evidence type="ECO:0000313" key="2">
    <source>
        <dbReference type="Proteomes" id="UP000011648"/>
    </source>
</evidence>
<name>L9ZGP2_9EURY</name>
<proteinExistence type="predicted"/>
<dbReference type="Proteomes" id="UP000011648">
    <property type="component" value="Unassembled WGS sequence"/>
</dbReference>
<reference evidence="1 2" key="1">
    <citation type="journal article" date="2014" name="PLoS Genet.">
        <title>Phylogenetically driven sequencing of extremely halophilic archaea reveals strategies for static and dynamic osmo-response.</title>
        <authorList>
            <person name="Becker E.A."/>
            <person name="Seitzer P.M."/>
            <person name="Tritt A."/>
            <person name="Larsen D."/>
            <person name="Krusor M."/>
            <person name="Yao A.I."/>
            <person name="Wu D."/>
            <person name="Madern D."/>
            <person name="Eisen J.A."/>
            <person name="Darling A.E."/>
            <person name="Facciotti M.T."/>
        </authorList>
    </citation>
    <scope>NUCLEOTIDE SEQUENCE [LARGE SCALE GENOMIC DNA]</scope>
    <source>
        <strain evidence="1 2">DSM 12281</strain>
    </source>
</reference>
<evidence type="ECO:0000313" key="1">
    <source>
        <dbReference type="EMBL" id="ELY84782.1"/>
    </source>
</evidence>
<accession>L9ZGP2</accession>
<comment type="caution">
    <text evidence="1">The sequence shown here is derived from an EMBL/GenBank/DDBJ whole genome shotgun (WGS) entry which is preliminary data.</text>
</comment>
<keyword evidence="2" id="KW-1185">Reference proteome</keyword>
<gene>
    <name evidence="1" type="ORF">C484_21583</name>
</gene>
<dbReference type="AlphaFoldDB" id="L9ZGP2"/>
<dbReference type="OrthoDB" id="313211at2157"/>